<dbReference type="EMBL" id="JACHDD010000001">
    <property type="protein sequence ID" value="MBB5422012.1"/>
    <property type="molecule type" value="Genomic_DNA"/>
</dbReference>
<organism evidence="1 2">
    <name type="scientific">Paraburkholderia atlantica</name>
    <dbReference type="NCBI Taxonomy" id="2654982"/>
    <lineage>
        <taxon>Bacteria</taxon>
        <taxon>Pseudomonadati</taxon>
        <taxon>Pseudomonadota</taxon>
        <taxon>Betaproteobacteria</taxon>
        <taxon>Burkholderiales</taxon>
        <taxon>Burkholderiaceae</taxon>
        <taxon>Paraburkholderia</taxon>
    </lineage>
</organism>
<dbReference type="Proteomes" id="UP000592780">
    <property type="component" value="Unassembled WGS sequence"/>
</dbReference>
<sequence>MAPNYGMFIYERLAGAKSVSSALSYLFGTAYPEPGVVVTNGVDYEIYAKRDA</sequence>
<name>A0A7W8Q1D9_PARAM</name>
<evidence type="ECO:0000313" key="2">
    <source>
        <dbReference type="Proteomes" id="UP000592780"/>
    </source>
</evidence>
<accession>A0A7W8Q1D9</accession>
<gene>
    <name evidence="1" type="ORF">HDG40_000153</name>
</gene>
<comment type="caution">
    <text evidence="1">The sequence shown here is derived from an EMBL/GenBank/DDBJ whole genome shotgun (WGS) entry which is preliminary data.</text>
</comment>
<evidence type="ECO:0000313" key="1">
    <source>
        <dbReference type="EMBL" id="MBB5422012.1"/>
    </source>
</evidence>
<dbReference type="RefSeq" id="WP_157646586.1">
    <property type="nucleotide sequence ID" value="NZ_JACHDD010000001.1"/>
</dbReference>
<dbReference type="AlphaFoldDB" id="A0A7W8Q1D9"/>
<keyword evidence="2" id="KW-1185">Reference proteome</keyword>
<reference evidence="1 2" key="1">
    <citation type="submission" date="2020-08" db="EMBL/GenBank/DDBJ databases">
        <title>Genomic Encyclopedia of Type Strains, Phase IV (KMG-V): Genome sequencing to study the core and pangenomes of soil and plant-associated prokaryotes.</title>
        <authorList>
            <person name="Whitman W."/>
        </authorList>
    </citation>
    <scope>NUCLEOTIDE SEQUENCE [LARGE SCALE GENOMIC DNA]</scope>
    <source>
        <strain evidence="1 2">JPY158</strain>
    </source>
</reference>
<protein>
    <submittedName>
        <fullName evidence="1">Uncharacterized protein</fullName>
    </submittedName>
</protein>
<proteinExistence type="predicted"/>